<dbReference type="GO" id="GO:0002758">
    <property type="term" value="P:innate immune response-activating signaling pathway"/>
    <property type="evidence" value="ECO:0007669"/>
    <property type="project" value="UniProtKB-ARBA"/>
</dbReference>
<name>A0AAV8DQG4_9POAL</name>
<dbReference type="InterPro" id="IPR056789">
    <property type="entry name" value="LRR_R13L1-DRL21"/>
</dbReference>
<dbReference type="PRINTS" id="PR00364">
    <property type="entry name" value="DISEASERSIST"/>
</dbReference>
<dbReference type="InterPro" id="IPR055414">
    <property type="entry name" value="LRR_R13L4/SHOC2-like"/>
</dbReference>
<keyword evidence="3" id="KW-0677">Repeat</keyword>
<dbReference type="Pfam" id="PF23559">
    <property type="entry name" value="WHD_DRP"/>
    <property type="match status" value="1"/>
</dbReference>
<dbReference type="Proteomes" id="UP001140206">
    <property type="component" value="Chromosome 3"/>
</dbReference>
<keyword evidence="14" id="KW-1185">Reference proteome</keyword>
<proteinExistence type="inferred from homology"/>
<evidence type="ECO:0000313" key="13">
    <source>
        <dbReference type="EMBL" id="KAJ4769314.1"/>
    </source>
</evidence>
<dbReference type="AlphaFoldDB" id="A0AAV8DQG4"/>
<reference evidence="13" key="1">
    <citation type="submission" date="2022-08" db="EMBL/GenBank/DDBJ databases">
        <authorList>
            <person name="Marques A."/>
        </authorList>
    </citation>
    <scope>NUCLEOTIDE SEQUENCE</scope>
    <source>
        <strain evidence="13">RhyPub2mFocal</strain>
        <tissue evidence="13">Leaves</tissue>
    </source>
</reference>
<dbReference type="InterPro" id="IPR002182">
    <property type="entry name" value="NB-ARC"/>
</dbReference>
<comment type="similarity">
    <text evidence="1">Belongs to the disease resistance NB-LRR family.</text>
</comment>
<feature type="domain" description="Disease resistance R13L4/SHOC-2-like LRR" evidence="10">
    <location>
        <begin position="537"/>
        <end position="681"/>
    </location>
</feature>
<evidence type="ECO:0000259" key="7">
    <source>
        <dbReference type="Pfam" id="PF00931"/>
    </source>
</evidence>
<dbReference type="PANTHER" id="PTHR36766:SF64">
    <property type="entry name" value="OS12G0206100 PROTEIN"/>
    <property type="match status" value="1"/>
</dbReference>
<feature type="domain" description="R13L1/DRL21-like LRR repeat region" evidence="11">
    <location>
        <begin position="813"/>
        <end position="947"/>
    </location>
</feature>
<evidence type="ECO:0000256" key="5">
    <source>
        <dbReference type="ARBA" id="ARBA00022821"/>
    </source>
</evidence>
<dbReference type="Gene3D" id="1.20.5.4130">
    <property type="match status" value="1"/>
</dbReference>
<sequence>MDTMVVSPLVKIVGEKLGSALLKEFGQIWGVKKDFEALEDTISTVRSVLDDAEQCCLKNKQVYSWLRELKDVVYDADDLLDKINLKAEKRKMESFGQTTRFIGEFTSDVNPIKRFKLGRKIKSLNKRLDTIAAKKSKFHFQSMVLGSEEELCIKNWNKLSMIDEYSICGRDSELEKIISQLKQIDGNENVTIISIVGLGGVGKTTLAKLAYKNEDIKAYFDHKMWVHVSRVFNIHEILRTMIESLSSSEWKLENLDVLAEKLTEQLKGKRFLLVLDDIWNEDLVEWETLNIVLKFGAPGSKIIATTRSKRVSQIMKSSYIIMLEGLSEEMSWTLFKQKAFNKPDSELNSHILEIAKKIANKCGGMPLALETLGSTMQFNKSVEEWIDARDSDIWKIDGGDGVIASLRLSYMKFPSHELKGCFTYCSLFPKGHVIHKEDLIDQWMAHDLVAFMEVHKGNKYFEQLVQLSFLQNVVEETDGEVTCNMHDLIHDLAKFIVAREFSAKKDTEAVTNEDNGCRYLSLFNYAGKVEPTIIKKVRALYIDGGDSSVVDMISKAKKLRSIVLNRIISDTFPICFSKFIHLRYICISSCDFTSIPNDIGALWSLQALHLKGCREINYLPKSIGKLTRLRTIELELQNLKTLPESIGQCRSIQNFIVLSYQIKSIPNSLGQLEMVRSLNFSGCSTLEGVPSDAFGFGQSNSIRSINFRGCEALEEIPGSIVNLASLARLDLSQCKKLKCLPHAIGNLQNLHLMNLQGSGIQKLPSSMCKLDNLKTLKLDNISLDGMPVGIGKLTKLQELSIFHKGMGNEYARISELEHLNFLSGALEISGLEYLNDPIEASKTNLKQKKNLDHLKLKWGHPYVSFYNRPECWLPVLEALQPPSSIKKWELECYPGSEYPNWMMLSGETSMTTFPYLTDLTLSSLWRCSTLPSLAELPHLKQLKLQWMLLLTNFSGYFPSLVELRLYEIPNLEKLMTIHLGADNVCKPAFPHLSYLEITGCPKLSMQPQLPHSVVTLGLCRSNEELLVGVDLSNGEPSQIHSSCFSLRGFFMAGMKMSTEWVLFKQLVSVQTLQFCECELNCLPDSMRHLSSLCILMIHRCKGLHALPDWLGELKSLQHLDISEPLLTCLPKSIQQLTTLVTLRMNGCLDELKRRCEREKGDDWHLISNVTYVQIN</sequence>
<dbReference type="GO" id="GO:0043531">
    <property type="term" value="F:ADP binding"/>
    <property type="evidence" value="ECO:0007669"/>
    <property type="project" value="InterPro"/>
</dbReference>
<evidence type="ECO:0000313" key="14">
    <source>
        <dbReference type="Proteomes" id="UP001140206"/>
    </source>
</evidence>
<evidence type="ECO:0000256" key="3">
    <source>
        <dbReference type="ARBA" id="ARBA00022737"/>
    </source>
</evidence>
<dbReference type="Gene3D" id="1.10.10.10">
    <property type="entry name" value="Winged helix-like DNA-binding domain superfamily/Winged helix DNA-binding domain"/>
    <property type="match status" value="1"/>
</dbReference>
<dbReference type="InterPro" id="IPR032675">
    <property type="entry name" value="LRR_dom_sf"/>
</dbReference>
<dbReference type="InterPro" id="IPR038005">
    <property type="entry name" value="RX-like_CC"/>
</dbReference>
<dbReference type="Pfam" id="PF23598">
    <property type="entry name" value="LRR_14"/>
    <property type="match status" value="1"/>
</dbReference>
<feature type="domain" description="Disease resistance N-terminal" evidence="8">
    <location>
        <begin position="10"/>
        <end position="96"/>
    </location>
</feature>
<gene>
    <name evidence="12" type="ORF">LUZ62_053570</name>
    <name evidence="13" type="ORF">LUZ62_053571</name>
</gene>
<dbReference type="Gene3D" id="3.40.50.300">
    <property type="entry name" value="P-loop containing nucleotide triphosphate hydrolases"/>
    <property type="match status" value="1"/>
</dbReference>
<keyword evidence="5" id="KW-0611">Plant defense</keyword>
<dbReference type="Pfam" id="PF00931">
    <property type="entry name" value="NB-ARC"/>
    <property type="match status" value="1"/>
</dbReference>
<evidence type="ECO:0000256" key="1">
    <source>
        <dbReference type="ARBA" id="ARBA00008894"/>
    </source>
</evidence>
<dbReference type="FunFam" id="1.10.10.10:FF:000322">
    <property type="entry name" value="Probable disease resistance protein At1g63360"/>
    <property type="match status" value="1"/>
</dbReference>
<accession>A0AAV8DQG4</accession>
<dbReference type="Gene3D" id="1.10.8.430">
    <property type="entry name" value="Helical domain of apoptotic protease-activating factors"/>
    <property type="match status" value="1"/>
</dbReference>
<dbReference type="FunFam" id="3.40.50.300:FF:001091">
    <property type="entry name" value="Probable disease resistance protein At1g61300"/>
    <property type="match status" value="1"/>
</dbReference>
<dbReference type="CDD" id="cd14798">
    <property type="entry name" value="RX-CC_like"/>
    <property type="match status" value="1"/>
</dbReference>
<keyword evidence="6" id="KW-0067">ATP-binding</keyword>
<protein>
    <submittedName>
        <fullName evidence="13">Rp3-like disease resistance protein</fullName>
    </submittedName>
</protein>
<evidence type="ECO:0000259" key="11">
    <source>
        <dbReference type="Pfam" id="PF25019"/>
    </source>
</evidence>
<evidence type="ECO:0000259" key="8">
    <source>
        <dbReference type="Pfam" id="PF18052"/>
    </source>
</evidence>
<dbReference type="InterPro" id="IPR058922">
    <property type="entry name" value="WHD_DRP"/>
</dbReference>
<dbReference type="EMBL" id="JAMFTS010000003">
    <property type="protein sequence ID" value="KAJ4769313.1"/>
    <property type="molecule type" value="Genomic_DNA"/>
</dbReference>
<keyword evidence="4" id="KW-0547">Nucleotide-binding</keyword>
<dbReference type="GO" id="GO:0009626">
    <property type="term" value="P:plant-type hypersensitive response"/>
    <property type="evidence" value="ECO:0007669"/>
    <property type="project" value="UniProtKB-ARBA"/>
</dbReference>
<dbReference type="InterPro" id="IPR027417">
    <property type="entry name" value="P-loop_NTPase"/>
</dbReference>
<evidence type="ECO:0000256" key="4">
    <source>
        <dbReference type="ARBA" id="ARBA00022741"/>
    </source>
</evidence>
<feature type="domain" description="NB-ARC" evidence="7">
    <location>
        <begin position="171"/>
        <end position="344"/>
    </location>
</feature>
<evidence type="ECO:0000313" key="12">
    <source>
        <dbReference type="EMBL" id="KAJ4769313.1"/>
    </source>
</evidence>
<dbReference type="InterPro" id="IPR036388">
    <property type="entry name" value="WH-like_DNA-bd_sf"/>
</dbReference>
<evidence type="ECO:0000259" key="9">
    <source>
        <dbReference type="Pfam" id="PF23559"/>
    </source>
</evidence>
<feature type="domain" description="Disease resistance protein winged helix" evidence="9">
    <location>
        <begin position="427"/>
        <end position="493"/>
    </location>
</feature>
<dbReference type="Gene3D" id="3.80.10.10">
    <property type="entry name" value="Ribonuclease Inhibitor"/>
    <property type="match status" value="3"/>
</dbReference>
<organism evidence="13 14">
    <name type="scientific">Rhynchospora pubera</name>
    <dbReference type="NCBI Taxonomy" id="906938"/>
    <lineage>
        <taxon>Eukaryota</taxon>
        <taxon>Viridiplantae</taxon>
        <taxon>Streptophyta</taxon>
        <taxon>Embryophyta</taxon>
        <taxon>Tracheophyta</taxon>
        <taxon>Spermatophyta</taxon>
        <taxon>Magnoliopsida</taxon>
        <taxon>Liliopsida</taxon>
        <taxon>Poales</taxon>
        <taxon>Cyperaceae</taxon>
        <taxon>Cyperoideae</taxon>
        <taxon>Rhynchosporeae</taxon>
        <taxon>Rhynchospora</taxon>
    </lineage>
</organism>
<dbReference type="SUPFAM" id="SSF52058">
    <property type="entry name" value="L domain-like"/>
    <property type="match status" value="2"/>
</dbReference>
<keyword evidence="2" id="KW-0433">Leucine-rich repeat</keyword>
<comment type="caution">
    <text evidence="13">The sequence shown here is derived from an EMBL/GenBank/DDBJ whole genome shotgun (WGS) entry which is preliminary data.</text>
</comment>
<evidence type="ECO:0000259" key="10">
    <source>
        <dbReference type="Pfam" id="PF23598"/>
    </source>
</evidence>
<dbReference type="InterPro" id="IPR042197">
    <property type="entry name" value="Apaf_helical"/>
</dbReference>
<dbReference type="EMBL" id="JAMFTS010000003">
    <property type="protein sequence ID" value="KAJ4769314.1"/>
    <property type="molecule type" value="Genomic_DNA"/>
</dbReference>
<dbReference type="GO" id="GO:0005524">
    <property type="term" value="F:ATP binding"/>
    <property type="evidence" value="ECO:0007669"/>
    <property type="project" value="UniProtKB-KW"/>
</dbReference>
<evidence type="ECO:0000256" key="2">
    <source>
        <dbReference type="ARBA" id="ARBA00022614"/>
    </source>
</evidence>
<dbReference type="GO" id="GO:0042742">
    <property type="term" value="P:defense response to bacterium"/>
    <property type="evidence" value="ECO:0007669"/>
    <property type="project" value="UniProtKB-ARBA"/>
</dbReference>
<dbReference type="Pfam" id="PF18052">
    <property type="entry name" value="Rx_N"/>
    <property type="match status" value="1"/>
</dbReference>
<dbReference type="SUPFAM" id="SSF52540">
    <property type="entry name" value="P-loop containing nucleoside triphosphate hydrolases"/>
    <property type="match status" value="1"/>
</dbReference>
<dbReference type="Pfam" id="PF25019">
    <property type="entry name" value="LRR_R13L1-DRL21"/>
    <property type="match status" value="1"/>
</dbReference>
<dbReference type="InterPro" id="IPR041118">
    <property type="entry name" value="Rx_N"/>
</dbReference>
<dbReference type="PANTHER" id="PTHR36766">
    <property type="entry name" value="PLANT BROAD-SPECTRUM MILDEW RESISTANCE PROTEIN RPW8"/>
    <property type="match status" value="1"/>
</dbReference>
<evidence type="ECO:0000256" key="6">
    <source>
        <dbReference type="ARBA" id="ARBA00022840"/>
    </source>
</evidence>